<sequence length="209" mass="22067">MSKEITQSKIMSALDWGYEKAVNGVPGLDSAQELAESYMRKGNCKIEQANSLIRWQNTKAGTSGFLSGLGGIITMPVTLPANITSVLYVQIRMIAAIAHMGGHDVQDDQVKSMVYVCLTGNSAKDIMKGAGIAIGTKLTTNAIKSISGKTITAINQKIGFRLVTKFGEKGVINLGKAVPLVGGLIGGSFDSITTNTIGNVARDTFIVLD</sequence>
<dbReference type="PANTHER" id="PTHR41260">
    <property type="entry name" value="PROTEIN ECSC"/>
    <property type="match status" value="1"/>
</dbReference>
<evidence type="ECO:0000313" key="1">
    <source>
        <dbReference type="EMBL" id="NMM42321.1"/>
    </source>
</evidence>
<dbReference type="EMBL" id="JABBMT010000034">
    <property type="protein sequence ID" value="NMM42321.1"/>
    <property type="molecule type" value="Genomic_DNA"/>
</dbReference>
<dbReference type="PANTHER" id="PTHR41260:SF1">
    <property type="entry name" value="PROTEIN ECSC"/>
    <property type="match status" value="1"/>
</dbReference>
<gene>
    <name evidence="1" type="ORF">HHO47_16200</name>
</gene>
<protein>
    <submittedName>
        <fullName evidence="1">EcsC family protein</fullName>
    </submittedName>
</protein>
<keyword evidence="2" id="KW-1185">Reference proteome</keyword>
<organism evidence="1 2">
    <name type="scientific">Pseudoalteromonas arctica</name>
    <dbReference type="NCBI Taxonomy" id="394751"/>
    <lineage>
        <taxon>Bacteria</taxon>
        <taxon>Pseudomonadati</taxon>
        <taxon>Pseudomonadota</taxon>
        <taxon>Gammaproteobacteria</taxon>
        <taxon>Alteromonadales</taxon>
        <taxon>Pseudoalteromonadaceae</taxon>
        <taxon>Pseudoalteromonas</taxon>
    </lineage>
</organism>
<dbReference type="Pfam" id="PF12787">
    <property type="entry name" value="EcsC"/>
    <property type="match status" value="1"/>
</dbReference>
<name>A0A7Y0HC41_9GAMM</name>
<dbReference type="RefSeq" id="WP_169021235.1">
    <property type="nucleotide sequence ID" value="NZ_JABBMT010000034.1"/>
</dbReference>
<dbReference type="InterPro" id="IPR024787">
    <property type="entry name" value="EcsC"/>
</dbReference>
<reference evidence="1" key="1">
    <citation type="submission" date="2020-04" db="EMBL/GenBank/DDBJ databases">
        <title>Genome Sequencing for Pseudoaltermonas arctica.</title>
        <authorList>
            <person name="Elkins N.S."/>
        </authorList>
    </citation>
    <scope>NUCLEOTIDE SEQUENCE [LARGE SCALE GENOMIC DNA]</scope>
    <source>
        <strain evidence="1">NEC-BIFX-2020_0012</strain>
    </source>
</reference>
<dbReference type="Proteomes" id="UP000570493">
    <property type="component" value="Unassembled WGS sequence"/>
</dbReference>
<comment type="caution">
    <text evidence="1">The sequence shown here is derived from an EMBL/GenBank/DDBJ whole genome shotgun (WGS) entry which is preliminary data.</text>
</comment>
<evidence type="ECO:0000313" key="2">
    <source>
        <dbReference type="Proteomes" id="UP000570493"/>
    </source>
</evidence>
<proteinExistence type="predicted"/>
<dbReference type="AlphaFoldDB" id="A0A7Y0HC41"/>
<accession>A0A7Y0HC41</accession>